<dbReference type="Pfam" id="PF10259">
    <property type="entry name" value="Rogdi_lz"/>
    <property type="match status" value="1"/>
</dbReference>
<feature type="compositionally biased region" description="Polar residues" evidence="1">
    <location>
        <begin position="250"/>
        <end position="270"/>
    </location>
</feature>
<feature type="compositionally biased region" description="Low complexity" evidence="1">
    <location>
        <begin position="275"/>
        <end position="284"/>
    </location>
</feature>
<dbReference type="EMBL" id="QLNQ01000030">
    <property type="protein sequence ID" value="RCK55023.1"/>
    <property type="molecule type" value="Genomic_DNA"/>
</dbReference>
<sequence length="381" mass="43310">MTTNAALTDTIRLLQVRHDDTELHWYITAIIIPDLSQVIETLQICKNLLLYNSPQAPSPKDCIEKGPLLKLPISLHNKTDSLNGIVIRDGPYITDLSLTIKNQYFNKYVHKLQLSTPVILEQIVNCLNSINDSINLLQDLQSIDREFNDGVHNHNKLIETFEVLLHHIHDAKISLQIPTDPNLVFPLKVTNGKDFEPELSDHITVDFYTCDNQISLDAKCLHKITEKPWSEIDSTGKSFVDKLRDDMKLPSNTPSVHTIRTPSLHSSPVPSVNKPELQLPQEQPSPRVHPLTVSEIEKKVQEKTPNNTNFLSNIMNHLLLRDKPKAIDYISRAITYNGMVVMVNKKFEVSTDDPILISISSKLNYIEKKINKFNTNINSLL</sequence>
<dbReference type="InterPro" id="IPR028241">
    <property type="entry name" value="RAVE2/Rogdi"/>
</dbReference>
<keyword evidence="3" id="KW-1185">Reference proteome</keyword>
<dbReference type="Proteomes" id="UP000253472">
    <property type="component" value="Unassembled WGS sequence"/>
</dbReference>
<organism evidence="2 3">
    <name type="scientific">Candida viswanathii</name>
    <dbReference type="NCBI Taxonomy" id="5486"/>
    <lineage>
        <taxon>Eukaryota</taxon>
        <taxon>Fungi</taxon>
        <taxon>Dikarya</taxon>
        <taxon>Ascomycota</taxon>
        <taxon>Saccharomycotina</taxon>
        <taxon>Pichiomycetes</taxon>
        <taxon>Debaryomycetaceae</taxon>
        <taxon>Candida/Lodderomyces clade</taxon>
        <taxon>Candida</taxon>
    </lineage>
</organism>
<proteinExistence type="predicted"/>
<dbReference type="PANTHER" id="PTHR13618">
    <property type="entry name" value="LEUCINE ZIPPER CONTAINING TRANSCRIPTION FACTOR LZF1"/>
    <property type="match status" value="1"/>
</dbReference>
<accession>A0A367XN01</accession>
<protein>
    <submittedName>
        <fullName evidence="2">Regulator of V-ATPase in vacuolar membrane protein 2</fullName>
    </submittedName>
</protein>
<evidence type="ECO:0000313" key="2">
    <source>
        <dbReference type="EMBL" id="RCK55023.1"/>
    </source>
</evidence>
<dbReference type="AlphaFoldDB" id="A0A367XN01"/>
<name>A0A367XN01_9ASCO</name>
<dbReference type="PANTHER" id="PTHR13618:SF1">
    <property type="entry name" value="PROTEIN ROGDI HOMOLOG"/>
    <property type="match status" value="1"/>
</dbReference>
<dbReference type="OrthoDB" id="66510at2759"/>
<feature type="region of interest" description="Disordered" evidence="1">
    <location>
        <begin position="250"/>
        <end position="288"/>
    </location>
</feature>
<comment type="caution">
    <text evidence="2">The sequence shown here is derived from an EMBL/GenBank/DDBJ whole genome shotgun (WGS) entry which is preliminary data.</text>
</comment>
<evidence type="ECO:0000256" key="1">
    <source>
        <dbReference type="SAM" id="MobiDB-lite"/>
    </source>
</evidence>
<dbReference type="STRING" id="5486.A0A367XN01"/>
<dbReference type="GO" id="GO:0043291">
    <property type="term" value="C:RAVE complex"/>
    <property type="evidence" value="ECO:0007669"/>
    <property type="project" value="TreeGrafter"/>
</dbReference>
<reference evidence="2 3" key="1">
    <citation type="submission" date="2018-06" db="EMBL/GenBank/DDBJ databases">
        <title>Whole genome sequencing of Candida tropicalis (genome annotated by CSBL at Korea University).</title>
        <authorList>
            <person name="Ahn J."/>
        </authorList>
    </citation>
    <scope>NUCLEOTIDE SEQUENCE [LARGE SCALE GENOMIC DNA]</scope>
    <source>
        <strain evidence="2 3">ATCC 20962</strain>
    </source>
</reference>
<gene>
    <name evidence="2" type="primary">RAV2_1</name>
    <name evidence="2" type="ORF">Cantr_04644</name>
</gene>
<evidence type="ECO:0000313" key="3">
    <source>
        <dbReference type="Proteomes" id="UP000253472"/>
    </source>
</evidence>